<proteinExistence type="predicted"/>
<keyword evidence="4" id="KW-0539">Nucleus</keyword>
<evidence type="ECO:0000256" key="1">
    <source>
        <dbReference type="ARBA" id="ARBA00023015"/>
    </source>
</evidence>
<dbReference type="Proteomes" id="UP000694251">
    <property type="component" value="Chromosome 13"/>
</dbReference>
<keyword evidence="1" id="KW-0805">Transcription regulation</keyword>
<comment type="function">
    <text evidence="5">Probable transcription factor that may function in the maintenance of the proper function of the central cell in pollen tube attraction.</text>
</comment>
<evidence type="ECO:0000313" key="10">
    <source>
        <dbReference type="EMBL" id="KAG7539294.1"/>
    </source>
</evidence>
<gene>
    <name evidence="10" type="ORF">ISN44_As13g029580</name>
</gene>
<evidence type="ECO:0000256" key="7">
    <source>
        <dbReference type="SAM" id="Coils"/>
    </source>
</evidence>
<evidence type="ECO:0000256" key="2">
    <source>
        <dbReference type="ARBA" id="ARBA00023125"/>
    </source>
</evidence>
<organism evidence="10 11">
    <name type="scientific">Arabidopsis suecica</name>
    <name type="common">Swedish thale-cress</name>
    <name type="synonym">Cardaminopsis suecica</name>
    <dbReference type="NCBI Taxonomy" id="45249"/>
    <lineage>
        <taxon>Eukaryota</taxon>
        <taxon>Viridiplantae</taxon>
        <taxon>Streptophyta</taxon>
        <taxon>Embryophyta</taxon>
        <taxon>Tracheophyta</taxon>
        <taxon>Spermatophyta</taxon>
        <taxon>Magnoliopsida</taxon>
        <taxon>eudicotyledons</taxon>
        <taxon>Gunneridae</taxon>
        <taxon>Pentapetalae</taxon>
        <taxon>rosids</taxon>
        <taxon>malvids</taxon>
        <taxon>Brassicales</taxon>
        <taxon>Brassicaceae</taxon>
        <taxon>Camelineae</taxon>
        <taxon>Arabidopsis</taxon>
    </lineage>
</organism>
<evidence type="ECO:0000256" key="8">
    <source>
        <dbReference type="SAM" id="MobiDB-lite"/>
    </source>
</evidence>
<evidence type="ECO:0000256" key="6">
    <source>
        <dbReference type="ARBA" id="ARBA00064414"/>
    </source>
</evidence>
<keyword evidence="11" id="KW-1185">Reference proteome</keyword>
<feature type="domain" description="MADS-box" evidence="9">
    <location>
        <begin position="1"/>
        <end position="57"/>
    </location>
</feature>
<dbReference type="GO" id="GO:0003677">
    <property type="term" value="F:DNA binding"/>
    <property type="evidence" value="ECO:0007669"/>
    <property type="project" value="UniProtKB-KW"/>
</dbReference>
<dbReference type="OrthoDB" id="601557at2759"/>
<comment type="subunit">
    <text evidence="6">Interacts with MEE14/CBP1.</text>
</comment>
<dbReference type="GO" id="GO:0046983">
    <property type="term" value="F:protein dimerization activity"/>
    <property type="evidence" value="ECO:0007669"/>
    <property type="project" value="InterPro"/>
</dbReference>
<accession>A0A8T1Y8D0</accession>
<evidence type="ECO:0000256" key="3">
    <source>
        <dbReference type="ARBA" id="ARBA00023163"/>
    </source>
</evidence>
<dbReference type="EMBL" id="JAEFBJ010000013">
    <property type="protein sequence ID" value="KAG7539294.1"/>
    <property type="molecule type" value="Genomic_DNA"/>
</dbReference>
<keyword evidence="2" id="KW-0238">DNA-binding</keyword>
<evidence type="ECO:0000256" key="4">
    <source>
        <dbReference type="ARBA" id="ARBA00023242"/>
    </source>
</evidence>
<sequence length="358" mass="41104">MKQASFSSSSSRNSTSLTNRLKTIFKKALELSILCAIEVCVIYYGPGGELKTWPKERETVKDMALRYKEARKRKKSLNLHEFLDKEKDKDKDKGKTNLKKKQKKNVKYHDWYPNFDHYSPDQLSQLNQSLEQTLSTLQERLRFVEAQKQQNTNLVHQSLTPSYLNQNQHLNPSKFSLYMYNHGDSTLSQLPLSASHSDQLTNYQNHLMQQQELYGFGQNLCLDNITNTNFQRPCVSNTQDYSPLLSAQASAVNNYGLNNHLMQQQELHGIDQNVCMLSEIINNNNNNGIQHPNLSNTVPHEFSSDFQQNPYCNTVGNTSFSQDMFSSYDASSLHQTSSLPPLHNIPNSYCFSDNSRLL</sequence>
<dbReference type="SMART" id="SM00432">
    <property type="entry name" value="MADS"/>
    <property type="match status" value="1"/>
</dbReference>
<evidence type="ECO:0000313" key="11">
    <source>
        <dbReference type="Proteomes" id="UP000694251"/>
    </source>
</evidence>
<feature type="coiled-coil region" evidence="7">
    <location>
        <begin position="127"/>
        <end position="154"/>
    </location>
</feature>
<keyword evidence="7" id="KW-0175">Coiled coil</keyword>
<dbReference type="InterPro" id="IPR002100">
    <property type="entry name" value="TF_MADSbox"/>
</dbReference>
<comment type="caution">
    <text evidence="10">The sequence shown here is derived from an EMBL/GenBank/DDBJ whole genome shotgun (WGS) entry which is preliminary data.</text>
</comment>
<name>A0A8T1Y8D0_ARASU</name>
<evidence type="ECO:0000256" key="5">
    <source>
        <dbReference type="ARBA" id="ARBA00059160"/>
    </source>
</evidence>
<feature type="compositionally biased region" description="Basic and acidic residues" evidence="8">
    <location>
        <begin position="82"/>
        <end position="95"/>
    </location>
</feature>
<reference evidence="10 11" key="1">
    <citation type="submission" date="2020-12" db="EMBL/GenBank/DDBJ databases">
        <title>Concerted genomic and epigenomic changes stabilize Arabidopsis allopolyploids.</title>
        <authorList>
            <person name="Chen Z."/>
        </authorList>
    </citation>
    <scope>NUCLEOTIDE SEQUENCE [LARGE SCALE GENOMIC DNA]</scope>
    <source>
        <strain evidence="10">As9502</strain>
        <tissue evidence="10">Leaf</tissue>
    </source>
</reference>
<dbReference type="PROSITE" id="PS50066">
    <property type="entry name" value="MADS_BOX_2"/>
    <property type="match status" value="1"/>
</dbReference>
<evidence type="ECO:0000259" key="9">
    <source>
        <dbReference type="PROSITE" id="PS50066"/>
    </source>
</evidence>
<dbReference type="AlphaFoldDB" id="A0A8T1Y8D0"/>
<keyword evidence="3" id="KW-0804">Transcription</keyword>
<dbReference type="FunFam" id="3.40.1810.10:FF:000025">
    <property type="entry name" value="AGAMOUS-like 76"/>
    <property type="match status" value="1"/>
</dbReference>
<protein>
    <submittedName>
        <fullName evidence="10">Transcription factor MADS-box</fullName>
    </submittedName>
</protein>
<dbReference type="Pfam" id="PF00319">
    <property type="entry name" value="SRF-TF"/>
    <property type="match status" value="1"/>
</dbReference>
<feature type="region of interest" description="Disordered" evidence="8">
    <location>
        <begin position="82"/>
        <end position="103"/>
    </location>
</feature>